<dbReference type="GO" id="GO:0016740">
    <property type="term" value="F:transferase activity"/>
    <property type="evidence" value="ECO:0007669"/>
    <property type="project" value="UniProtKB-KW"/>
</dbReference>
<dbReference type="InterPro" id="IPR052020">
    <property type="entry name" value="Cyclic_di-GMP/3'3'-cGAMP_PDE"/>
</dbReference>
<dbReference type="Gene3D" id="1.10.3210.10">
    <property type="entry name" value="Hypothetical protein af1432"/>
    <property type="match status" value="1"/>
</dbReference>
<organism evidence="2 3">
    <name type="scientific">Geobacter argillaceus</name>
    <dbReference type="NCBI Taxonomy" id="345631"/>
    <lineage>
        <taxon>Bacteria</taxon>
        <taxon>Pseudomonadati</taxon>
        <taxon>Thermodesulfobacteriota</taxon>
        <taxon>Desulfuromonadia</taxon>
        <taxon>Geobacterales</taxon>
        <taxon>Geobacteraceae</taxon>
        <taxon>Geobacter</taxon>
    </lineage>
</organism>
<dbReference type="InterPro" id="IPR006675">
    <property type="entry name" value="HDIG_dom"/>
</dbReference>
<keyword evidence="2" id="KW-0808">Transferase</keyword>
<dbReference type="OrthoDB" id="9769359at2"/>
<accession>A0A562WQT0</accession>
<dbReference type="SUPFAM" id="SSF109604">
    <property type="entry name" value="HD-domain/PDEase-like"/>
    <property type="match status" value="1"/>
</dbReference>
<evidence type="ECO:0000313" key="3">
    <source>
        <dbReference type="Proteomes" id="UP000319449"/>
    </source>
</evidence>
<proteinExistence type="predicted"/>
<protein>
    <submittedName>
        <fullName evidence="2">Putative nucleotidyltransferase with HDIG domain</fullName>
    </submittedName>
</protein>
<dbReference type="InterPro" id="IPR003607">
    <property type="entry name" value="HD/PDEase_dom"/>
</dbReference>
<gene>
    <name evidence="2" type="ORF">JN12_00994</name>
</gene>
<dbReference type="CDD" id="cd00077">
    <property type="entry name" value="HDc"/>
    <property type="match status" value="1"/>
</dbReference>
<sequence>MLNASTPNGQVMLLDGITALAGSVRVEGSDQLHQFAESLGNAVDARDPTTYNHSWEVAEVARMLARALGLSPEQAETVHVAGHLHDIGKIGMPDEILKKPGRLTDEEWRLMRHHPEVGTDIVRPIEAFCSRGGVADMILCHHERFDGKGYPLGLMGEDIPLGARIIAVADTLSALLQDRPYRSGTCFEAAMAEIRRCAGTQFDPVVVIALESISKEAVEFFTDKLDRWVFGRKPAVAVCLKT</sequence>
<name>A0A562WQT0_9BACT</name>
<dbReference type="EMBL" id="VLLN01000004">
    <property type="protein sequence ID" value="TWJ32552.1"/>
    <property type="molecule type" value="Genomic_DNA"/>
</dbReference>
<keyword evidence="3" id="KW-1185">Reference proteome</keyword>
<dbReference type="Proteomes" id="UP000319449">
    <property type="component" value="Unassembled WGS sequence"/>
</dbReference>
<dbReference type="PANTHER" id="PTHR45228">
    <property type="entry name" value="CYCLIC DI-GMP PHOSPHODIESTERASE TM_0186-RELATED"/>
    <property type="match status" value="1"/>
</dbReference>
<dbReference type="SMART" id="SM00471">
    <property type="entry name" value="HDc"/>
    <property type="match status" value="1"/>
</dbReference>
<evidence type="ECO:0000313" key="2">
    <source>
        <dbReference type="EMBL" id="TWJ32552.1"/>
    </source>
</evidence>
<dbReference type="Pfam" id="PF13487">
    <property type="entry name" value="HD_5"/>
    <property type="match status" value="1"/>
</dbReference>
<evidence type="ECO:0000259" key="1">
    <source>
        <dbReference type="PROSITE" id="PS51832"/>
    </source>
</evidence>
<dbReference type="InterPro" id="IPR037522">
    <property type="entry name" value="HD_GYP_dom"/>
</dbReference>
<dbReference type="RefSeq" id="WP_145019082.1">
    <property type="nucleotide sequence ID" value="NZ_VLLN01000004.1"/>
</dbReference>
<reference evidence="2 3" key="1">
    <citation type="submission" date="2019-07" db="EMBL/GenBank/DDBJ databases">
        <title>Genomic Encyclopedia of Archaeal and Bacterial Type Strains, Phase II (KMG-II): from individual species to whole genera.</title>
        <authorList>
            <person name="Goeker M."/>
        </authorList>
    </citation>
    <scope>NUCLEOTIDE SEQUENCE [LARGE SCALE GENOMIC DNA]</scope>
    <source>
        <strain evidence="2 3">ATCC BAA-1139</strain>
    </source>
</reference>
<feature type="domain" description="HD-GYP" evidence="1">
    <location>
        <begin position="28"/>
        <end position="226"/>
    </location>
</feature>
<dbReference type="NCBIfam" id="TIGR00277">
    <property type="entry name" value="HDIG"/>
    <property type="match status" value="1"/>
</dbReference>
<comment type="caution">
    <text evidence="2">The sequence shown here is derived from an EMBL/GenBank/DDBJ whole genome shotgun (WGS) entry which is preliminary data.</text>
</comment>
<dbReference type="PROSITE" id="PS51832">
    <property type="entry name" value="HD_GYP"/>
    <property type="match status" value="1"/>
</dbReference>
<dbReference type="AlphaFoldDB" id="A0A562WQT0"/>